<feature type="transmembrane region" description="Helical" evidence="6">
    <location>
        <begin position="172"/>
        <end position="190"/>
    </location>
</feature>
<evidence type="ECO:0000313" key="8">
    <source>
        <dbReference type="EMBL" id="CAH3103301.1"/>
    </source>
</evidence>
<keyword evidence="2 6" id="KW-0812">Transmembrane</keyword>
<evidence type="ECO:0000259" key="7">
    <source>
        <dbReference type="PROSITE" id="PS50850"/>
    </source>
</evidence>
<protein>
    <recommendedName>
        <fullName evidence="7">Major facilitator superfamily (MFS) profile domain-containing protein</fullName>
    </recommendedName>
</protein>
<gene>
    <name evidence="8" type="ORF">PLOB_00011208</name>
</gene>
<comment type="subcellular location">
    <subcellularLocation>
        <location evidence="1">Membrane</location>
        <topology evidence="1">Multi-pass membrane protein</topology>
    </subcellularLocation>
</comment>
<comment type="caution">
    <text evidence="8">The sequence shown here is derived from an EMBL/GenBank/DDBJ whole genome shotgun (WGS) entry which is preliminary data.</text>
</comment>
<dbReference type="Proteomes" id="UP001159405">
    <property type="component" value="Unassembled WGS sequence"/>
</dbReference>
<evidence type="ECO:0000256" key="5">
    <source>
        <dbReference type="SAM" id="MobiDB-lite"/>
    </source>
</evidence>
<dbReference type="PROSITE" id="PS50850">
    <property type="entry name" value="MFS"/>
    <property type="match status" value="1"/>
</dbReference>
<dbReference type="PANTHER" id="PTHR24064">
    <property type="entry name" value="SOLUTE CARRIER FAMILY 22 MEMBER"/>
    <property type="match status" value="1"/>
</dbReference>
<feature type="domain" description="Major facilitator superfamily (MFS) profile" evidence="7">
    <location>
        <begin position="43"/>
        <end position="489"/>
    </location>
</feature>
<dbReference type="InterPro" id="IPR020846">
    <property type="entry name" value="MFS_dom"/>
</dbReference>
<proteinExistence type="predicted"/>
<evidence type="ECO:0000256" key="1">
    <source>
        <dbReference type="ARBA" id="ARBA00004141"/>
    </source>
</evidence>
<feature type="transmembrane region" description="Helical" evidence="6">
    <location>
        <begin position="373"/>
        <end position="393"/>
    </location>
</feature>
<keyword evidence="3 6" id="KW-1133">Transmembrane helix</keyword>
<evidence type="ECO:0000256" key="3">
    <source>
        <dbReference type="ARBA" id="ARBA00022989"/>
    </source>
</evidence>
<sequence length="565" mass="63057">MSKCTLSCSMADEKDSSHQFDDIIKTVCEFGRWQKFIYFTTCALVIVPSGIHIAGMYFITGTPKFHCVTPNTTCLENKCCDNCTEYAFDGPFISTATEWNLICDRAHVGANVQAGYAAGMLVGSFVFGAISDVFGRRFCMLLCSVLATLFSLGASLVDCLSFFTFLRFGTSASITGFFVCHYVYILELVGPSYRTMGAKVMDFYWVTGASIMALLAYLIRDWRTLLLVASFPPALFLLLWMVLPESARWLLVRGEVEKAHDVLKTYADKSGVTVDSDSLRGSLTKCYQGEAEVETHKIRHTPLDLLRTPRMRKRTLVLWFNWVVVSLVYFGFLLYISNLAGSPYLNLFLMYLTDIPVQVFLSWFLMKKFGRRLSHCGIMICCGLSCLLVLTLSEDQAVGRTVLAFIGRTLDTASFSNIYLYTNELYPTSIRNLAVGACSTNSRLGTIAAPYIVMLSQLPGVSVTLPMVIFGVLTVAAGLMTLWLPETLLAPMHQTIEEMELEKEYYGLIWMEKPYPSSIPCFKSNSSDWDGVPMEDKTSTKSGDNESDNGSIILKQSSEIFPNET</sequence>
<dbReference type="Pfam" id="PF00083">
    <property type="entry name" value="Sugar_tr"/>
    <property type="match status" value="1"/>
</dbReference>
<dbReference type="EMBL" id="CALNXK010000016">
    <property type="protein sequence ID" value="CAH3103301.1"/>
    <property type="molecule type" value="Genomic_DNA"/>
</dbReference>
<dbReference type="SUPFAM" id="SSF103473">
    <property type="entry name" value="MFS general substrate transporter"/>
    <property type="match status" value="1"/>
</dbReference>
<evidence type="ECO:0000256" key="2">
    <source>
        <dbReference type="ARBA" id="ARBA00022692"/>
    </source>
</evidence>
<feature type="transmembrane region" description="Helical" evidence="6">
    <location>
        <begin position="316"/>
        <end position="336"/>
    </location>
</feature>
<keyword evidence="9" id="KW-1185">Reference proteome</keyword>
<feature type="transmembrane region" description="Helical" evidence="6">
    <location>
        <begin position="36"/>
        <end position="59"/>
    </location>
</feature>
<evidence type="ECO:0000313" key="9">
    <source>
        <dbReference type="Proteomes" id="UP001159405"/>
    </source>
</evidence>
<feature type="transmembrane region" description="Helical" evidence="6">
    <location>
        <begin position="141"/>
        <end position="166"/>
    </location>
</feature>
<evidence type="ECO:0000256" key="6">
    <source>
        <dbReference type="SAM" id="Phobius"/>
    </source>
</evidence>
<dbReference type="CDD" id="cd17317">
    <property type="entry name" value="MFS_SLC22"/>
    <property type="match status" value="1"/>
</dbReference>
<dbReference type="InterPro" id="IPR036259">
    <property type="entry name" value="MFS_trans_sf"/>
</dbReference>
<feature type="transmembrane region" description="Helical" evidence="6">
    <location>
        <begin position="114"/>
        <end position="134"/>
    </location>
</feature>
<feature type="transmembrane region" description="Helical" evidence="6">
    <location>
        <begin position="463"/>
        <end position="484"/>
    </location>
</feature>
<keyword evidence="4 6" id="KW-0472">Membrane</keyword>
<organism evidence="8 9">
    <name type="scientific">Porites lobata</name>
    <dbReference type="NCBI Taxonomy" id="104759"/>
    <lineage>
        <taxon>Eukaryota</taxon>
        <taxon>Metazoa</taxon>
        <taxon>Cnidaria</taxon>
        <taxon>Anthozoa</taxon>
        <taxon>Hexacorallia</taxon>
        <taxon>Scleractinia</taxon>
        <taxon>Fungiina</taxon>
        <taxon>Poritidae</taxon>
        <taxon>Porites</taxon>
    </lineage>
</organism>
<dbReference type="InterPro" id="IPR005828">
    <property type="entry name" value="MFS_sugar_transport-like"/>
</dbReference>
<feature type="compositionally biased region" description="Polar residues" evidence="5">
    <location>
        <begin position="548"/>
        <end position="565"/>
    </location>
</feature>
<name>A0ABN8NBR2_9CNID</name>
<evidence type="ECO:0000256" key="4">
    <source>
        <dbReference type="ARBA" id="ARBA00023136"/>
    </source>
</evidence>
<reference evidence="8 9" key="1">
    <citation type="submission" date="2022-05" db="EMBL/GenBank/DDBJ databases">
        <authorList>
            <consortium name="Genoscope - CEA"/>
            <person name="William W."/>
        </authorList>
    </citation>
    <scope>NUCLEOTIDE SEQUENCE [LARGE SCALE GENOMIC DNA]</scope>
</reference>
<feature type="transmembrane region" description="Helical" evidence="6">
    <location>
        <begin position="202"/>
        <end position="219"/>
    </location>
</feature>
<accession>A0ABN8NBR2</accession>
<dbReference type="Gene3D" id="1.20.1250.20">
    <property type="entry name" value="MFS general substrate transporter like domains"/>
    <property type="match status" value="1"/>
</dbReference>
<feature type="region of interest" description="Disordered" evidence="5">
    <location>
        <begin position="525"/>
        <end position="565"/>
    </location>
</feature>
<feature type="transmembrane region" description="Helical" evidence="6">
    <location>
        <begin position="348"/>
        <end position="366"/>
    </location>
</feature>
<feature type="transmembrane region" description="Helical" evidence="6">
    <location>
        <begin position="225"/>
        <end position="243"/>
    </location>
</feature>